<evidence type="ECO:0000256" key="2">
    <source>
        <dbReference type="ARBA" id="ARBA00023015"/>
    </source>
</evidence>
<dbReference type="InterPro" id="IPR007627">
    <property type="entry name" value="RNA_pol_sigma70_r2"/>
</dbReference>
<accession>A0ABV2T1E2</accession>
<comment type="caution">
    <text evidence="7">The sequence shown here is derived from an EMBL/GenBank/DDBJ whole genome shotgun (WGS) entry which is preliminary data.</text>
</comment>
<dbReference type="Gene3D" id="1.10.10.10">
    <property type="entry name" value="Winged helix-like DNA-binding domain superfamily/Winged helix DNA-binding domain"/>
    <property type="match status" value="1"/>
</dbReference>
<dbReference type="NCBIfam" id="TIGR02985">
    <property type="entry name" value="Sig70_bacteroi1"/>
    <property type="match status" value="1"/>
</dbReference>
<keyword evidence="3" id="KW-0731">Sigma factor</keyword>
<keyword evidence="8" id="KW-1185">Reference proteome</keyword>
<dbReference type="InterPro" id="IPR013325">
    <property type="entry name" value="RNA_pol_sigma_r2"/>
</dbReference>
<keyword evidence="4" id="KW-0804">Transcription</keyword>
<evidence type="ECO:0000259" key="6">
    <source>
        <dbReference type="Pfam" id="PF08281"/>
    </source>
</evidence>
<dbReference type="InterPro" id="IPR014284">
    <property type="entry name" value="RNA_pol_sigma-70_dom"/>
</dbReference>
<dbReference type="PANTHER" id="PTHR43133:SF46">
    <property type="entry name" value="RNA POLYMERASE SIGMA-70 FACTOR ECF SUBFAMILY"/>
    <property type="match status" value="1"/>
</dbReference>
<dbReference type="RefSeq" id="WP_354659084.1">
    <property type="nucleotide sequence ID" value="NZ_JBEXAC010000001.1"/>
</dbReference>
<keyword evidence="2" id="KW-0805">Transcription regulation</keyword>
<dbReference type="InterPro" id="IPR014327">
    <property type="entry name" value="RNA_pol_sigma70_bacteroid"/>
</dbReference>
<evidence type="ECO:0000313" key="7">
    <source>
        <dbReference type="EMBL" id="MET6996442.1"/>
    </source>
</evidence>
<organism evidence="7 8">
    <name type="scientific">Chitinophaga defluvii</name>
    <dbReference type="NCBI Taxonomy" id="3163343"/>
    <lineage>
        <taxon>Bacteria</taxon>
        <taxon>Pseudomonadati</taxon>
        <taxon>Bacteroidota</taxon>
        <taxon>Chitinophagia</taxon>
        <taxon>Chitinophagales</taxon>
        <taxon>Chitinophagaceae</taxon>
        <taxon>Chitinophaga</taxon>
    </lineage>
</organism>
<dbReference type="Gene3D" id="1.10.1740.10">
    <property type="match status" value="1"/>
</dbReference>
<evidence type="ECO:0000259" key="5">
    <source>
        <dbReference type="Pfam" id="PF04542"/>
    </source>
</evidence>
<dbReference type="EMBL" id="JBEXAC010000001">
    <property type="protein sequence ID" value="MET6996442.1"/>
    <property type="molecule type" value="Genomic_DNA"/>
</dbReference>
<evidence type="ECO:0000256" key="3">
    <source>
        <dbReference type="ARBA" id="ARBA00023082"/>
    </source>
</evidence>
<dbReference type="SUPFAM" id="SSF88659">
    <property type="entry name" value="Sigma3 and sigma4 domains of RNA polymerase sigma factors"/>
    <property type="match status" value="1"/>
</dbReference>
<comment type="similarity">
    <text evidence="1">Belongs to the sigma-70 factor family. ECF subfamily.</text>
</comment>
<dbReference type="Pfam" id="PF04542">
    <property type="entry name" value="Sigma70_r2"/>
    <property type="match status" value="1"/>
</dbReference>
<feature type="domain" description="RNA polymerase sigma factor 70 region 4 type 2" evidence="6">
    <location>
        <begin position="142"/>
        <end position="190"/>
    </location>
</feature>
<sequence>MREANTVTLFRLKSIAIIPYQAYTDHDLLKRIQADDERAYETLYYRYYSYLCNKAYKRIPTETIVEELVQDVFINCWHKRHSLDVSGNIAAWLFATLRNKVLHELRSSYHRNMHTAKLKALSEGCTENEVPDYLDAKSLEAKIMDIINTLPPQCQEAFRLSRFEGITYKEIAVRMNISAKTVEKHISRALLVLKNELHEYNLGLILLFWALS</sequence>
<dbReference type="InterPro" id="IPR013324">
    <property type="entry name" value="RNA_pol_sigma_r3/r4-like"/>
</dbReference>
<evidence type="ECO:0000313" key="8">
    <source>
        <dbReference type="Proteomes" id="UP001549749"/>
    </source>
</evidence>
<dbReference type="InterPro" id="IPR013249">
    <property type="entry name" value="RNA_pol_sigma70_r4_t2"/>
</dbReference>
<reference evidence="7 8" key="1">
    <citation type="submission" date="2024-06" db="EMBL/GenBank/DDBJ databases">
        <title>Chitinophaga defluvii sp. nov., isolated from municipal sewage.</title>
        <authorList>
            <person name="Zhang L."/>
        </authorList>
    </citation>
    <scope>NUCLEOTIDE SEQUENCE [LARGE SCALE GENOMIC DNA]</scope>
    <source>
        <strain evidence="7 8">H8</strain>
    </source>
</reference>
<name>A0ABV2T1E2_9BACT</name>
<evidence type="ECO:0000256" key="4">
    <source>
        <dbReference type="ARBA" id="ARBA00023163"/>
    </source>
</evidence>
<evidence type="ECO:0000256" key="1">
    <source>
        <dbReference type="ARBA" id="ARBA00010641"/>
    </source>
</evidence>
<gene>
    <name evidence="7" type="ORF">ABR189_03655</name>
</gene>
<dbReference type="NCBIfam" id="TIGR02937">
    <property type="entry name" value="sigma70-ECF"/>
    <property type="match status" value="1"/>
</dbReference>
<feature type="domain" description="RNA polymerase sigma-70 region 2" evidence="5">
    <location>
        <begin position="43"/>
        <end position="107"/>
    </location>
</feature>
<dbReference type="InterPro" id="IPR039425">
    <property type="entry name" value="RNA_pol_sigma-70-like"/>
</dbReference>
<dbReference type="Proteomes" id="UP001549749">
    <property type="component" value="Unassembled WGS sequence"/>
</dbReference>
<protein>
    <submittedName>
        <fullName evidence="7">RNA polymerase sigma-70 factor</fullName>
    </submittedName>
</protein>
<dbReference type="InterPro" id="IPR036388">
    <property type="entry name" value="WH-like_DNA-bd_sf"/>
</dbReference>
<dbReference type="PANTHER" id="PTHR43133">
    <property type="entry name" value="RNA POLYMERASE ECF-TYPE SIGMA FACTO"/>
    <property type="match status" value="1"/>
</dbReference>
<dbReference type="Pfam" id="PF08281">
    <property type="entry name" value="Sigma70_r4_2"/>
    <property type="match status" value="1"/>
</dbReference>
<proteinExistence type="inferred from homology"/>
<dbReference type="CDD" id="cd06171">
    <property type="entry name" value="Sigma70_r4"/>
    <property type="match status" value="1"/>
</dbReference>
<dbReference type="SUPFAM" id="SSF88946">
    <property type="entry name" value="Sigma2 domain of RNA polymerase sigma factors"/>
    <property type="match status" value="1"/>
</dbReference>